<evidence type="ECO:0000313" key="6">
    <source>
        <dbReference type="Proteomes" id="UP000000925"/>
    </source>
</evidence>
<dbReference type="GO" id="GO:0006465">
    <property type="term" value="P:signal peptide processing"/>
    <property type="evidence" value="ECO:0007669"/>
    <property type="project" value="InterPro"/>
</dbReference>
<dbReference type="GO" id="GO:0009003">
    <property type="term" value="F:signal peptidase activity"/>
    <property type="evidence" value="ECO:0007669"/>
    <property type="project" value="UniProtKB-EC"/>
</dbReference>
<keyword evidence="6" id="KW-1185">Reference proteome</keyword>
<dbReference type="Gene3D" id="2.10.109.10">
    <property type="entry name" value="Umud Fragment, subunit A"/>
    <property type="match status" value="1"/>
</dbReference>
<dbReference type="EMBL" id="CP001998">
    <property type="protein sequence ID" value="ADE53715.1"/>
    <property type="molecule type" value="Genomic_DNA"/>
</dbReference>
<comment type="subcellular location">
    <subcellularLocation>
        <location evidence="3">Membrane</location>
        <topology evidence="3">Single-pass type II membrane protein</topology>
    </subcellularLocation>
</comment>
<keyword evidence="3" id="KW-0472">Membrane</keyword>
<evidence type="ECO:0000313" key="5">
    <source>
        <dbReference type="EMBL" id="ADE53715.1"/>
    </source>
</evidence>
<dbReference type="KEGG" id="caa:Caka_0691"/>
<dbReference type="RefSeq" id="WP_013042439.1">
    <property type="nucleotide sequence ID" value="NC_014008.1"/>
</dbReference>
<evidence type="ECO:0000256" key="3">
    <source>
        <dbReference type="RuleBase" id="RU362042"/>
    </source>
</evidence>
<dbReference type="CDD" id="cd06530">
    <property type="entry name" value="S26_SPase_I"/>
    <property type="match status" value="1"/>
</dbReference>
<proteinExistence type="inferred from homology"/>
<dbReference type="InterPro" id="IPR019533">
    <property type="entry name" value="Peptidase_S26"/>
</dbReference>
<evidence type="ECO:0000256" key="1">
    <source>
        <dbReference type="ARBA" id="ARBA00009370"/>
    </source>
</evidence>
<dbReference type="Pfam" id="PF10502">
    <property type="entry name" value="Peptidase_S26"/>
    <property type="match status" value="1"/>
</dbReference>
<gene>
    <name evidence="5" type="ordered locus">Caka_0691</name>
</gene>
<protein>
    <recommendedName>
        <fullName evidence="2 3">Signal peptidase I</fullName>
        <ecNumber evidence="3">3.4.21.89</ecNumber>
    </recommendedName>
</protein>
<accession>D5EPH8</accession>
<reference evidence="5 6" key="1">
    <citation type="journal article" date="2010" name="Stand. Genomic Sci.">
        <title>Complete genome sequence of Coraliomargarita akajimensis type strain (04OKA010-24).</title>
        <authorList>
            <person name="Mavromatis K."/>
            <person name="Abt B."/>
            <person name="Brambilla E."/>
            <person name="Lapidus A."/>
            <person name="Copeland A."/>
            <person name="Deshpande S."/>
            <person name="Nolan M."/>
            <person name="Lucas S."/>
            <person name="Tice H."/>
            <person name="Cheng J.F."/>
            <person name="Han C."/>
            <person name="Detter J.C."/>
            <person name="Woyke T."/>
            <person name="Goodwin L."/>
            <person name="Pitluck S."/>
            <person name="Held B."/>
            <person name="Brettin T."/>
            <person name="Tapia R."/>
            <person name="Ivanova N."/>
            <person name="Mikhailova N."/>
            <person name="Pati A."/>
            <person name="Liolios K."/>
            <person name="Chen A."/>
            <person name="Palaniappan K."/>
            <person name="Land M."/>
            <person name="Hauser L."/>
            <person name="Chang Y.J."/>
            <person name="Jeffries C.D."/>
            <person name="Rohde M."/>
            <person name="Goker M."/>
            <person name="Bristow J."/>
            <person name="Eisen J.A."/>
            <person name="Markowitz V."/>
            <person name="Hugenholtz P."/>
            <person name="Klenk H.P."/>
            <person name="Kyrpides N.C."/>
        </authorList>
    </citation>
    <scope>NUCLEOTIDE SEQUENCE [LARGE SCALE GENOMIC DNA]</scope>
    <source>
        <strain evidence="6">DSM 45221 / IAM 15411 / JCM 23193 / KCTC 12865</strain>
    </source>
</reference>
<dbReference type="GO" id="GO:0004252">
    <property type="term" value="F:serine-type endopeptidase activity"/>
    <property type="evidence" value="ECO:0007669"/>
    <property type="project" value="InterPro"/>
</dbReference>
<organism evidence="5 6">
    <name type="scientific">Coraliomargarita akajimensis (strain DSM 45221 / IAM 15411 / JCM 23193 / KCTC 12865 / 04OKA010-24)</name>
    <dbReference type="NCBI Taxonomy" id="583355"/>
    <lineage>
        <taxon>Bacteria</taxon>
        <taxon>Pseudomonadati</taxon>
        <taxon>Verrucomicrobiota</taxon>
        <taxon>Opitutia</taxon>
        <taxon>Puniceicoccales</taxon>
        <taxon>Coraliomargaritaceae</taxon>
        <taxon>Coraliomargarita</taxon>
    </lineage>
</organism>
<dbReference type="eggNOG" id="COG0681">
    <property type="taxonomic scope" value="Bacteria"/>
</dbReference>
<dbReference type="GO" id="GO:0016020">
    <property type="term" value="C:membrane"/>
    <property type="evidence" value="ECO:0007669"/>
    <property type="project" value="UniProtKB-SubCell"/>
</dbReference>
<dbReference type="SUPFAM" id="SSF51306">
    <property type="entry name" value="LexA/Signal peptidase"/>
    <property type="match status" value="1"/>
</dbReference>
<comment type="similarity">
    <text evidence="1 3">Belongs to the peptidase S26 family.</text>
</comment>
<dbReference type="InterPro" id="IPR000223">
    <property type="entry name" value="Pept_S26A_signal_pept_1"/>
</dbReference>
<feature type="domain" description="Peptidase S26" evidence="4">
    <location>
        <begin position="257"/>
        <end position="400"/>
    </location>
</feature>
<dbReference type="HOGENOM" id="CLU_642258_0_0_0"/>
<dbReference type="PANTHER" id="PTHR43390">
    <property type="entry name" value="SIGNAL PEPTIDASE I"/>
    <property type="match status" value="1"/>
</dbReference>
<dbReference type="NCBIfam" id="TIGR02227">
    <property type="entry name" value="sigpep_I_bact"/>
    <property type="match status" value="1"/>
</dbReference>
<dbReference type="PANTHER" id="PTHR43390:SF1">
    <property type="entry name" value="CHLOROPLAST PROCESSING PEPTIDASE"/>
    <property type="match status" value="1"/>
</dbReference>
<dbReference type="OrthoDB" id="9802919at2"/>
<keyword evidence="3" id="KW-0378">Hydrolase</keyword>
<keyword evidence="3" id="KW-1133">Transmembrane helix</keyword>
<sequence>MSNRRKLTKNAKELLHAAGKVYHYRKDLITEARLLELEQAVAEVQGMAKDKTSDLAGFEASMGRLDALLRKIGGQIYPKTFWSDNLEVILVAAIIVIGIRTFFFQPFIIPTNSMYPTYSGMNSVTYPLAADAAPSTPAKLLRLATLGARHHHLSSETAGLVTIPGHEIKGKFMPLRQEIPARKFGILPSKKWQYVVLVDGKPHTIDVPASFELQPVVAESFPKSRVKIGQFNGRRVQLLETGVKVAAGDSLLRFDVTLGDALFVDRISYHFKRPAVGDPFVFRTNKILNAVGQATGDYTPKYYIKRLAGEAGETLEIKDYQLLVNGEPRDEVEAFERNAVREGEYSGYINDRLMSAGRSMTVPDKHFVALGDNSANSADSRYYGFVPEESVVGKAIFIYYPFTKRWGVAE</sequence>
<dbReference type="Proteomes" id="UP000000925">
    <property type="component" value="Chromosome"/>
</dbReference>
<keyword evidence="3" id="KW-0812">Transmembrane</keyword>
<keyword evidence="3" id="KW-0645">Protease</keyword>
<dbReference type="EC" id="3.4.21.89" evidence="3"/>
<dbReference type="AlphaFoldDB" id="D5EPH8"/>
<evidence type="ECO:0000256" key="2">
    <source>
        <dbReference type="ARBA" id="ARBA00019232"/>
    </source>
</evidence>
<dbReference type="STRING" id="583355.Caka_0691"/>
<dbReference type="InterPro" id="IPR036286">
    <property type="entry name" value="LexA/Signal_pep-like_sf"/>
</dbReference>
<name>D5EPH8_CORAD</name>
<comment type="catalytic activity">
    <reaction evidence="3">
        <text>Cleavage of hydrophobic, N-terminal signal or leader sequences from secreted and periplasmic proteins.</text>
        <dbReference type="EC" id="3.4.21.89"/>
    </reaction>
</comment>
<feature type="transmembrane region" description="Helical" evidence="3">
    <location>
        <begin position="88"/>
        <end position="109"/>
    </location>
</feature>
<dbReference type="PRINTS" id="PR00727">
    <property type="entry name" value="LEADERPTASE"/>
</dbReference>
<evidence type="ECO:0000259" key="4">
    <source>
        <dbReference type="Pfam" id="PF10502"/>
    </source>
</evidence>